<feature type="region of interest" description="Disordered" evidence="8">
    <location>
        <begin position="440"/>
        <end position="461"/>
    </location>
</feature>
<sequence length="461" mass="52012">MSDPYLYPGTTVLINHFNIRDQAKLDSKERRETLKTLKGLYDNPVKGEFGLAHLLEIHRRIFAPVYPFAGEIRRIDMVKAEEKLGGGSVEYAPFHLARLQAEHHLKQLNGRDWSGLRDLSRPQDMAAFASMIVDLWKIHPFREGNTRTTMTFMHQFAAAKGFALDRELIRANAEYVRHALVVGTHGETHYLTRILTDARQREHAREQGQARMEAQSRTDIGQAERAVLLPGRTLAPAVPKAELQERLAASESATEAMKRLVTTAKTVFADYRPVVEIIQNAALNGEIGNRQVISDLRDAPERFGPLTGRDAILASRQEREAHRKAIAAQPSLRGFAESYLKIVHGIRQTMLQHRHDEVRRASVEIPRPSVELMSALDRGDVLSPDLKVELRQTTSAFERRFGDDLAALRSGKNLGPLATRHSVDEKQLEEARGVLNSLDRAQAQERSRAQLRSLDRHGPTR</sequence>
<keyword evidence="11" id="KW-1185">Reference proteome</keyword>
<comment type="catalytic activity">
    <reaction evidence="7">
        <text>L-tyrosyl-[protein] + ATP = O-(5'-adenylyl)-L-tyrosyl-[protein] + diphosphate</text>
        <dbReference type="Rhea" id="RHEA:54288"/>
        <dbReference type="Rhea" id="RHEA-COMP:10136"/>
        <dbReference type="Rhea" id="RHEA-COMP:13846"/>
        <dbReference type="ChEBI" id="CHEBI:30616"/>
        <dbReference type="ChEBI" id="CHEBI:33019"/>
        <dbReference type="ChEBI" id="CHEBI:46858"/>
        <dbReference type="ChEBI" id="CHEBI:83624"/>
        <dbReference type="EC" id="2.7.7.108"/>
    </reaction>
</comment>
<keyword evidence="3" id="KW-0547">Nucleotide-binding</keyword>
<dbReference type="GO" id="GO:0070733">
    <property type="term" value="F:AMPylase activity"/>
    <property type="evidence" value="ECO:0007669"/>
    <property type="project" value="UniProtKB-EC"/>
</dbReference>
<keyword evidence="1" id="KW-0808">Transferase</keyword>
<dbReference type="Pfam" id="PF02661">
    <property type="entry name" value="Fic"/>
    <property type="match status" value="1"/>
</dbReference>
<dbReference type="RefSeq" id="WP_090598185.1">
    <property type="nucleotide sequence ID" value="NZ_FNCS01000015.1"/>
</dbReference>
<evidence type="ECO:0000256" key="7">
    <source>
        <dbReference type="ARBA" id="ARBA00048696"/>
    </source>
</evidence>
<dbReference type="PANTHER" id="PTHR39560">
    <property type="entry name" value="PROTEIN ADENYLYLTRANSFERASE FIC-RELATED"/>
    <property type="match status" value="1"/>
</dbReference>
<dbReference type="EC" id="2.7.7.108" evidence="5"/>
<evidence type="ECO:0000256" key="8">
    <source>
        <dbReference type="SAM" id="MobiDB-lite"/>
    </source>
</evidence>
<gene>
    <name evidence="10" type="ORF">SAMN04487974_11563</name>
</gene>
<dbReference type="EMBL" id="FNCS01000015">
    <property type="protein sequence ID" value="SDG99553.1"/>
    <property type="molecule type" value="Genomic_DNA"/>
</dbReference>
<dbReference type="GO" id="GO:0051302">
    <property type="term" value="P:regulation of cell division"/>
    <property type="evidence" value="ECO:0007669"/>
    <property type="project" value="TreeGrafter"/>
</dbReference>
<reference evidence="10 11" key="1">
    <citation type="submission" date="2016-10" db="EMBL/GenBank/DDBJ databases">
        <authorList>
            <person name="de Groot N.N."/>
        </authorList>
    </citation>
    <scope>NUCLEOTIDE SEQUENCE [LARGE SCALE GENOMIC DNA]</scope>
    <source>
        <strain evidence="10 11">CGMCC 1.10267</strain>
    </source>
</reference>
<comment type="catalytic activity">
    <reaction evidence="6">
        <text>L-threonyl-[protein] + ATP = 3-O-(5'-adenylyl)-L-threonyl-[protein] + diphosphate</text>
        <dbReference type="Rhea" id="RHEA:54292"/>
        <dbReference type="Rhea" id="RHEA-COMP:11060"/>
        <dbReference type="Rhea" id="RHEA-COMP:13847"/>
        <dbReference type="ChEBI" id="CHEBI:30013"/>
        <dbReference type="ChEBI" id="CHEBI:30616"/>
        <dbReference type="ChEBI" id="CHEBI:33019"/>
        <dbReference type="ChEBI" id="CHEBI:138113"/>
        <dbReference type="EC" id="2.7.7.108"/>
    </reaction>
</comment>
<evidence type="ECO:0000256" key="1">
    <source>
        <dbReference type="ARBA" id="ARBA00022679"/>
    </source>
</evidence>
<dbReference type="SUPFAM" id="SSF140931">
    <property type="entry name" value="Fic-like"/>
    <property type="match status" value="1"/>
</dbReference>
<proteinExistence type="predicted"/>
<keyword evidence="2" id="KW-0548">Nucleotidyltransferase</keyword>
<organism evidence="10 11">
    <name type="scientific">Pelagibacterium luteolum</name>
    <dbReference type="NCBI Taxonomy" id="440168"/>
    <lineage>
        <taxon>Bacteria</taxon>
        <taxon>Pseudomonadati</taxon>
        <taxon>Pseudomonadota</taxon>
        <taxon>Alphaproteobacteria</taxon>
        <taxon>Hyphomicrobiales</taxon>
        <taxon>Devosiaceae</taxon>
        <taxon>Pelagibacterium</taxon>
    </lineage>
</organism>
<evidence type="ECO:0000259" key="9">
    <source>
        <dbReference type="PROSITE" id="PS51459"/>
    </source>
</evidence>
<feature type="compositionally biased region" description="Basic and acidic residues" evidence="8">
    <location>
        <begin position="442"/>
        <end position="461"/>
    </location>
</feature>
<protein>
    <recommendedName>
        <fullName evidence="5">protein adenylyltransferase</fullName>
        <ecNumber evidence="5">2.7.7.108</ecNumber>
    </recommendedName>
</protein>
<evidence type="ECO:0000256" key="4">
    <source>
        <dbReference type="ARBA" id="ARBA00022840"/>
    </source>
</evidence>
<accession>A0A1G7YSP7</accession>
<dbReference type="Gene3D" id="1.10.3290.10">
    <property type="entry name" value="Fido-like domain"/>
    <property type="match status" value="1"/>
</dbReference>
<dbReference type="PROSITE" id="PS51459">
    <property type="entry name" value="FIDO"/>
    <property type="match status" value="1"/>
</dbReference>
<evidence type="ECO:0000256" key="3">
    <source>
        <dbReference type="ARBA" id="ARBA00022741"/>
    </source>
</evidence>
<dbReference type="GO" id="GO:0005524">
    <property type="term" value="F:ATP binding"/>
    <property type="evidence" value="ECO:0007669"/>
    <property type="project" value="UniProtKB-KW"/>
</dbReference>
<evidence type="ECO:0000256" key="5">
    <source>
        <dbReference type="ARBA" id="ARBA00034531"/>
    </source>
</evidence>
<dbReference type="AlphaFoldDB" id="A0A1G7YSP7"/>
<evidence type="ECO:0000313" key="11">
    <source>
        <dbReference type="Proteomes" id="UP000199495"/>
    </source>
</evidence>
<name>A0A1G7YSP7_9HYPH</name>
<dbReference type="InterPro" id="IPR041533">
    <property type="entry name" value="Bep_BID"/>
</dbReference>
<evidence type="ECO:0000256" key="2">
    <source>
        <dbReference type="ARBA" id="ARBA00022695"/>
    </source>
</evidence>
<keyword evidence="4" id="KW-0067">ATP-binding</keyword>
<dbReference type="InterPro" id="IPR003812">
    <property type="entry name" value="Fido"/>
</dbReference>
<feature type="domain" description="Fido" evidence="9">
    <location>
        <begin position="49"/>
        <end position="197"/>
    </location>
</feature>
<evidence type="ECO:0000313" key="10">
    <source>
        <dbReference type="EMBL" id="SDG99553.1"/>
    </source>
</evidence>
<dbReference type="Pfam" id="PF17841">
    <property type="entry name" value="Bep_C_terminal"/>
    <property type="match status" value="1"/>
</dbReference>
<dbReference type="STRING" id="440168.SAMN04487974_11563"/>
<dbReference type="Proteomes" id="UP000199495">
    <property type="component" value="Unassembled WGS sequence"/>
</dbReference>
<dbReference type="PANTHER" id="PTHR39560:SF1">
    <property type="entry name" value="PROTEIN ADENYLYLTRANSFERASE FIC-RELATED"/>
    <property type="match status" value="1"/>
</dbReference>
<dbReference type="OrthoDB" id="9813719at2"/>
<dbReference type="InterPro" id="IPR036597">
    <property type="entry name" value="Fido-like_dom_sf"/>
</dbReference>
<evidence type="ECO:0000256" key="6">
    <source>
        <dbReference type="ARBA" id="ARBA00047939"/>
    </source>
</evidence>